<evidence type="ECO:0000313" key="2">
    <source>
        <dbReference type="EMBL" id="MCJ2382330.1"/>
    </source>
</evidence>
<proteinExistence type="predicted"/>
<name>A0ABT0C5W1_9BACT</name>
<evidence type="ECO:0000313" key="3">
    <source>
        <dbReference type="Proteomes" id="UP001165444"/>
    </source>
</evidence>
<protein>
    <submittedName>
        <fullName evidence="2">DUF2961 domain-containing protein</fullName>
    </submittedName>
</protein>
<feature type="signal peptide" evidence="1">
    <location>
        <begin position="1"/>
        <end position="21"/>
    </location>
</feature>
<evidence type="ECO:0000256" key="1">
    <source>
        <dbReference type="SAM" id="SignalP"/>
    </source>
</evidence>
<dbReference type="RefSeq" id="WP_243326627.1">
    <property type="nucleotide sequence ID" value="NZ_JAKZMM010000072.1"/>
</dbReference>
<dbReference type="InterPro" id="IPR021345">
    <property type="entry name" value="DUF2961"/>
</dbReference>
<dbReference type="Gene3D" id="2.60.120.1390">
    <property type="match status" value="2"/>
</dbReference>
<dbReference type="EMBL" id="JAKZMM010000072">
    <property type="protein sequence ID" value="MCJ2382330.1"/>
    <property type="molecule type" value="Genomic_DNA"/>
</dbReference>
<dbReference type="Proteomes" id="UP001165444">
    <property type="component" value="Unassembled WGS sequence"/>
</dbReference>
<gene>
    <name evidence="2" type="ORF">MUN53_17225</name>
</gene>
<accession>A0ABT0C5W1</accession>
<dbReference type="Pfam" id="PF11175">
    <property type="entry name" value="DUF2961"/>
    <property type="match status" value="1"/>
</dbReference>
<comment type="caution">
    <text evidence="2">The sequence shown here is derived from an EMBL/GenBank/DDBJ whole genome shotgun (WGS) entry which is preliminary data.</text>
</comment>
<reference evidence="2 3" key="1">
    <citation type="submission" date="2022-03" db="EMBL/GenBank/DDBJ databases">
        <title>Parabacteroides sp. nov. isolated from swine feces.</title>
        <authorList>
            <person name="Bak J.E."/>
        </authorList>
    </citation>
    <scope>NUCLEOTIDE SEQUENCE [LARGE SCALE GENOMIC DNA]</scope>
    <source>
        <strain evidence="2 3">AGMB00274</strain>
    </source>
</reference>
<organism evidence="2 3">
    <name type="scientific">Parabacteroides faecalis</name>
    <dbReference type="NCBI Taxonomy" id="2924040"/>
    <lineage>
        <taxon>Bacteria</taxon>
        <taxon>Pseudomonadati</taxon>
        <taxon>Bacteroidota</taxon>
        <taxon>Bacteroidia</taxon>
        <taxon>Bacteroidales</taxon>
        <taxon>Tannerellaceae</taxon>
        <taxon>Parabacteroides</taxon>
    </lineage>
</organism>
<keyword evidence="3" id="KW-1185">Reference proteome</keyword>
<feature type="chain" id="PRO_5046191035" evidence="1">
    <location>
        <begin position="22"/>
        <end position="596"/>
    </location>
</feature>
<keyword evidence="1" id="KW-0732">Signal</keyword>
<sequence length="596" mass="68365">MKNQFCLFVIAALINLCSIHAQEQVSMQSLLRKMVDRKQLVEYPESIPYKAMQASSYNRASVSPDQPGWFADSDGVFCIRTEKNREGETEWVLMEDKGPGVITKIWAVCFYYGLDDTTGANLKIYLDGEEEPTINCNFFEFVKGESFVKPPFAMETRRAGNSYLPIPYAKSCKVTMDKKVFYNIISYRSYPQGTSVRTFSMDEYNQSQILIDSVGYVLERGVYGDLASTKNTEAYSFHKTLRPQEKETLLIRKKQKAIEQLVFQLDAEDFDQALRSTVLKISFDGEQTVWTPLGDFFNIGVGLKTYQMWERAVQEDGTMICRWIMPYQHIAELEIENMGKQDIQMSVTAKVMPYTWNDRSMYFHSSWRMDDPTPGFPLFDYNLVNVKGKGIYVGDQFTVLNPEEGWWGEGDEKVYVDDDTFPSLFGTGTEDYYGWAGGVVPNPEDEFYTPFLSNVRVAAPNSMGYNTCTRTRVLDAIPFNRQLDFNIESSGSNRTSWFHLQYAVNTYWYAKPGASCNRKPLPEMASRKIMTLQELQVYNEKCKTDRYIYPGAIEAENLETYQSGDAVRPVEKMDVWGELSNGEAKCYQFTLNSATL</sequence>